<dbReference type="Proteomes" id="UP001202961">
    <property type="component" value="Unassembled WGS sequence"/>
</dbReference>
<gene>
    <name evidence="3" type="ORF">NB063_03395</name>
</gene>
<dbReference type="PANTHER" id="PTHR30203:SF33">
    <property type="entry name" value="BLR4455 PROTEIN"/>
    <property type="match status" value="1"/>
</dbReference>
<evidence type="ECO:0000313" key="4">
    <source>
        <dbReference type="Proteomes" id="UP001202961"/>
    </source>
</evidence>
<protein>
    <submittedName>
        <fullName evidence="3">TolC family protein</fullName>
    </submittedName>
</protein>
<feature type="coiled-coil region" evidence="1">
    <location>
        <begin position="615"/>
        <end position="642"/>
    </location>
</feature>
<evidence type="ECO:0000256" key="2">
    <source>
        <dbReference type="SAM" id="MobiDB-lite"/>
    </source>
</evidence>
<dbReference type="SUPFAM" id="SSF56954">
    <property type="entry name" value="Outer membrane efflux proteins (OEP)"/>
    <property type="match status" value="1"/>
</dbReference>
<feature type="coiled-coil region" evidence="1">
    <location>
        <begin position="379"/>
        <end position="406"/>
    </location>
</feature>
<keyword evidence="1" id="KW-0175">Coiled coil</keyword>
<evidence type="ECO:0000256" key="1">
    <source>
        <dbReference type="SAM" id="Coils"/>
    </source>
</evidence>
<dbReference type="EMBL" id="JAMQBK010000012">
    <property type="protein sequence ID" value="MCM2369662.1"/>
    <property type="molecule type" value="Genomic_DNA"/>
</dbReference>
<comment type="caution">
    <text evidence="3">The sequence shown here is derived from an EMBL/GenBank/DDBJ whole genome shotgun (WGS) entry which is preliminary data.</text>
</comment>
<reference evidence="3 4" key="1">
    <citation type="journal article" date="2022" name="Syst. Appl. Microbiol.">
        <title>Rhodopirellula aestuarii sp. nov., a novel member of the genus Rhodopirellula isolated from brackish sediments collected in the Tagus River estuary, Portugal.</title>
        <authorList>
            <person name="Vitorino I.R."/>
            <person name="Klimek D."/>
            <person name="Calusinska M."/>
            <person name="Lobo-da-Cunha A."/>
            <person name="Vasconcelos V."/>
            <person name="Lage O.M."/>
        </authorList>
    </citation>
    <scope>NUCLEOTIDE SEQUENCE [LARGE SCALE GENOMIC DNA]</scope>
    <source>
        <strain evidence="3 4">ICT_H3.1</strain>
    </source>
</reference>
<evidence type="ECO:0000313" key="3">
    <source>
        <dbReference type="EMBL" id="MCM2369662.1"/>
    </source>
</evidence>
<organism evidence="3 4">
    <name type="scientific">Aporhodopirellula aestuarii</name>
    <dbReference type="NCBI Taxonomy" id="2950107"/>
    <lineage>
        <taxon>Bacteria</taxon>
        <taxon>Pseudomonadati</taxon>
        <taxon>Planctomycetota</taxon>
        <taxon>Planctomycetia</taxon>
        <taxon>Pirellulales</taxon>
        <taxon>Pirellulaceae</taxon>
        <taxon>Aporhodopirellula</taxon>
    </lineage>
</organism>
<proteinExistence type="predicted"/>
<keyword evidence="4" id="KW-1185">Reference proteome</keyword>
<sequence length="972" mass="107528">MINVLDRSLVNISTAETPVSSGYGRSYRPAPTRDAHATSPVRSTRFGLVAMVLLVAAAGCSRTHYRVQADGEANALIAEKATHVARPVNTSLTIDVDPRSRMYNPFDPDFQPMPLDDPASNRYMQCVDGRRGYPMWEAAGLTNTAENPLWWQYLPLNENGILELNADNAVRIALLHSPEYQEQLETLFLSALDVSSERFQFDTQFYGGFDTSYTAVGRRRTGESQSQIAFGADSNGPRDLALQRAFATGGNLIVGVANNIVWELSGPNSQSAFTVLDFTLLQPLLRGAGRDRVLERLTLAERRLLANVRAFERFRREFYLNITTGRSISTRVQRSGGVFGVGLGGFTGLGGGFGGLGGGGGFGLTGGGGVPDAGGFIGLLQDQLQIRNLEENIARLGENLVILENTLVELLTTIPDDPEAIIRQRLQIAQSRSSLLGAQSALVTRRVAFQNSIDSFLSDLGLPPYLCVEINDPALNRFELIDRDLRSRREQLIAARAEVGELNVRLLDLANMEIDPDTGLPRAELAWDNDTITVIEKLRLAIKPLSRFSRSLITEDLPRVQKDLEILRAQIPERRQQTQSLLALYREEQDTICSLLGIETLDESIFDIQPILELGEELEQQFEELSQRLAGYQSEIDRLTDSIEKFVTAGPGTTVPSEIADKIRQDVILSSQKLLSELGDDVLALQLVQARARVESLVLPEVEIDPAQALQIARVNRRDWANARASLVDRYRSIEFIADNLESSLDLTFSGDIQNNGNNPFALRQSNSSLRVGLQWDAPITRLQERNTYRQALIEYEQAKRSYYGYEDGIWQLLRATIRQLQANRINFELGRQSVRIAATQLELNEDIRSFRDARGLNSGPTAARDTISALSDLLNSQNGLLNLYVNFEVVRRGLDLDLGTMELTPDGMWIDPGPLDPDNLLGLVGTSEGGLIDCGHFIDGENPCTPAKCGLQLKTQPTEAIYNSAMYSDGL</sequence>
<dbReference type="PANTHER" id="PTHR30203">
    <property type="entry name" value="OUTER MEMBRANE CATION EFFLUX PROTEIN"/>
    <property type="match status" value="1"/>
</dbReference>
<feature type="region of interest" description="Disordered" evidence="2">
    <location>
        <begin position="19"/>
        <end position="38"/>
    </location>
</feature>
<accession>A0ABT0TYI3</accession>
<dbReference type="InterPro" id="IPR010131">
    <property type="entry name" value="MdtP/NodT-like"/>
</dbReference>
<name>A0ABT0TYI3_9BACT</name>
<dbReference type="Gene3D" id="1.20.1600.10">
    <property type="entry name" value="Outer membrane efflux proteins (OEP)"/>
    <property type="match status" value="1"/>
</dbReference>